<keyword evidence="3" id="KW-1185">Reference proteome</keyword>
<evidence type="ECO:0000313" key="2">
    <source>
        <dbReference type="EMBL" id="MFC4373267.1"/>
    </source>
</evidence>
<reference evidence="3" key="1">
    <citation type="journal article" date="2019" name="Int. J. Syst. Evol. Microbiol.">
        <title>The Global Catalogue of Microorganisms (GCM) 10K type strain sequencing project: providing services to taxonomists for standard genome sequencing and annotation.</title>
        <authorList>
            <consortium name="The Broad Institute Genomics Platform"/>
            <consortium name="The Broad Institute Genome Sequencing Center for Infectious Disease"/>
            <person name="Wu L."/>
            <person name="Ma J."/>
        </authorList>
    </citation>
    <scope>NUCLEOTIDE SEQUENCE [LARGE SCALE GENOMIC DNA]</scope>
    <source>
        <strain evidence="3">IBRC-M 10490</strain>
    </source>
</reference>
<evidence type="ECO:0000313" key="3">
    <source>
        <dbReference type="Proteomes" id="UP001595844"/>
    </source>
</evidence>
<sequence>MPREHARILVSIWDDQDFIALSSHAQRLYMLLLTQRTINNAGILPTQISKWAKRGADTTLADIETALTELAQSRFVACDEYTEETLVRSFVRNDGIVNNGNVFKNALRCAEAVESTQLRAVLAIELRRLGHPEADKTADRIDPDETPSERTVTPFERRSDDRERRSNAQGEGEGSSKTTVYENSPLKAATRARTHVRASAPPREATPEPDLDQPGPPAPIDGWKLVRDRIPEIHTQPVRTALAIEAATLLRAGTPALDIEAALDLWLTKPGRGPRVLPNLVSDVIRTRTAPTTRTTGPRKLTAREQAHIDLELMKDNPNPDVLRQFGIDPTTAISAAKIKAIGTAS</sequence>
<dbReference type="Proteomes" id="UP001595844">
    <property type="component" value="Unassembled WGS sequence"/>
</dbReference>
<evidence type="ECO:0000256" key="1">
    <source>
        <dbReference type="SAM" id="MobiDB-lite"/>
    </source>
</evidence>
<feature type="region of interest" description="Disordered" evidence="1">
    <location>
        <begin position="134"/>
        <end position="218"/>
    </location>
</feature>
<name>A0ABV8VCF4_9NOCA</name>
<feature type="compositionally biased region" description="Basic and acidic residues" evidence="1">
    <location>
        <begin position="134"/>
        <end position="143"/>
    </location>
</feature>
<organism evidence="2 3">
    <name type="scientific">Nocardia halotolerans</name>
    <dbReference type="NCBI Taxonomy" id="1755878"/>
    <lineage>
        <taxon>Bacteria</taxon>
        <taxon>Bacillati</taxon>
        <taxon>Actinomycetota</taxon>
        <taxon>Actinomycetes</taxon>
        <taxon>Mycobacteriales</taxon>
        <taxon>Nocardiaceae</taxon>
        <taxon>Nocardia</taxon>
    </lineage>
</organism>
<dbReference type="RefSeq" id="WP_378555864.1">
    <property type="nucleotide sequence ID" value="NZ_JBHSDL010000005.1"/>
</dbReference>
<protein>
    <submittedName>
        <fullName evidence="2">Uncharacterized protein</fullName>
    </submittedName>
</protein>
<feature type="compositionally biased region" description="Basic and acidic residues" evidence="1">
    <location>
        <begin position="155"/>
        <end position="166"/>
    </location>
</feature>
<dbReference type="EMBL" id="JBHSDL010000005">
    <property type="protein sequence ID" value="MFC4373267.1"/>
    <property type="molecule type" value="Genomic_DNA"/>
</dbReference>
<gene>
    <name evidence="2" type="ORF">ACFO5K_04055</name>
</gene>
<accession>A0ABV8VCF4</accession>
<proteinExistence type="predicted"/>
<comment type="caution">
    <text evidence="2">The sequence shown here is derived from an EMBL/GenBank/DDBJ whole genome shotgun (WGS) entry which is preliminary data.</text>
</comment>